<accession>A0ABQ3T2N2</accession>
<gene>
    <name evidence="2" type="ORF">Sspor_02130</name>
</gene>
<evidence type="ECO:0000313" key="2">
    <source>
        <dbReference type="EMBL" id="GHI74652.1"/>
    </source>
</evidence>
<evidence type="ECO:0000313" key="3">
    <source>
        <dbReference type="Proteomes" id="UP000608522"/>
    </source>
</evidence>
<name>A0ABQ3T2N2_9ACTN</name>
<keyword evidence="3" id="KW-1185">Reference proteome</keyword>
<dbReference type="EMBL" id="BNED01000002">
    <property type="protein sequence ID" value="GHI74652.1"/>
    <property type="molecule type" value="Genomic_DNA"/>
</dbReference>
<reference evidence="3" key="1">
    <citation type="submission" date="2023-07" db="EMBL/GenBank/DDBJ databases">
        <title>Whole genome shotgun sequence of Streptomyces spororaveus NBRC 15456.</title>
        <authorList>
            <person name="Komaki H."/>
            <person name="Tamura T."/>
        </authorList>
    </citation>
    <scope>NUCLEOTIDE SEQUENCE [LARGE SCALE GENOMIC DNA]</scope>
    <source>
        <strain evidence="3">NBRC 15456</strain>
    </source>
</reference>
<proteinExistence type="predicted"/>
<organism evidence="2 3">
    <name type="scientific">Streptomyces spororaveus</name>
    <dbReference type="NCBI Taxonomy" id="284039"/>
    <lineage>
        <taxon>Bacteria</taxon>
        <taxon>Bacillati</taxon>
        <taxon>Actinomycetota</taxon>
        <taxon>Actinomycetes</taxon>
        <taxon>Kitasatosporales</taxon>
        <taxon>Streptomycetaceae</taxon>
        <taxon>Streptomyces</taxon>
    </lineage>
</organism>
<protein>
    <submittedName>
        <fullName evidence="2">Uncharacterized protein</fullName>
    </submittedName>
</protein>
<sequence>MSAFRRSKNEGGPGMGVPGQRGLSADGNMGLGVSGDDNEIMVRNSVIGDNNSITHQYLPAQSGQVWPHQVGVVPLPARSFQHRGEAERLRAAIEGGAPRCTAD</sequence>
<evidence type="ECO:0000256" key="1">
    <source>
        <dbReference type="SAM" id="MobiDB-lite"/>
    </source>
</evidence>
<feature type="region of interest" description="Disordered" evidence="1">
    <location>
        <begin position="1"/>
        <end position="36"/>
    </location>
</feature>
<comment type="caution">
    <text evidence="2">The sequence shown here is derived from an EMBL/GenBank/DDBJ whole genome shotgun (WGS) entry which is preliminary data.</text>
</comment>
<dbReference type="Proteomes" id="UP000608522">
    <property type="component" value="Unassembled WGS sequence"/>
</dbReference>
<dbReference type="RefSeq" id="WP_202197291.1">
    <property type="nucleotide sequence ID" value="NZ_BAAATO010000022.1"/>
</dbReference>